<dbReference type="InterPro" id="IPR018314">
    <property type="entry name" value="RsmB/NOL1/NOP2-like_CS"/>
</dbReference>
<feature type="active site" description="Nucleophile" evidence="6">
    <location>
        <position position="416"/>
    </location>
</feature>
<reference evidence="8" key="2">
    <citation type="submission" date="2013-10" db="EMBL/GenBank/DDBJ databases">
        <authorList>
            <person name="Aslett M."/>
        </authorList>
    </citation>
    <scope>NUCLEOTIDE SEQUENCE [LARGE SCALE GENOMIC DNA]</scope>
    <source>
        <strain evidence="8">Houghton</strain>
    </source>
</reference>
<evidence type="ECO:0000256" key="2">
    <source>
        <dbReference type="ARBA" id="ARBA00022603"/>
    </source>
</evidence>
<dbReference type="PANTHER" id="PTHR22807:SF34">
    <property type="entry name" value="TRNA (CYTOSINE(72)-C(5))-METHYLTRANSFERASE NSUN6"/>
    <property type="match status" value="1"/>
</dbReference>
<protein>
    <submittedName>
        <fullName evidence="8">NOL1/NOP2/sun family protein, putative</fullName>
    </submittedName>
</protein>
<evidence type="ECO:0000256" key="3">
    <source>
        <dbReference type="ARBA" id="ARBA00022679"/>
    </source>
</evidence>
<feature type="binding site" evidence="6">
    <location>
        <position position="312"/>
    </location>
    <ligand>
        <name>S-adenosyl-L-methionine</name>
        <dbReference type="ChEBI" id="CHEBI:59789"/>
    </ligand>
</feature>
<dbReference type="InterPro" id="IPR036974">
    <property type="entry name" value="PUA_sf"/>
</dbReference>
<accession>U6MJC9</accession>
<dbReference type="EMBL" id="HG722495">
    <property type="protein sequence ID" value="CDJ62544.1"/>
    <property type="molecule type" value="Genomic_DNA"/>
</dbReference>
<evidence type="ECO:0000259" key="7">
    <source>
        <dbReference type="PROSITE" id="PS51686"/>
    </source>
</evidence>
<reference evidence="8" key="1">
    <citation type="submission" date="2013-10" db="EMBL/GenBank/DDBJ databases">
        <title>Genomic analysis of the causative agents of coccidiosis in chickens.</title>
        <authorList>
            <person name="Reid A.J."/>
            <person name="Blake D."/>
            <person name="Billington K."/>
            <person name="Browne H."/>
            <person name="Dunn M."/>
            <person name="Hung S."/>
            <person name="Kawahara F."/>
            <person name="Miranda-Saavedra D."/>
            <person name="Mourier T."/>
            <person name="Nagra H."/>
            <person name="Otto T.D."/>
            <person name="Rawlings N."/>
            <person name="Sanchez A."/>
            <person name="Sanders M."/>
            <person name="Subramaniam C."/>
            <person name="Tay Y."/>
            <person name="Dear P."/>
            <person name="Doerig C."/>
            <person name="Gruber A."/>
            <person name="Parkinson J."/>
            <person name="Shirley M."/>
            <person name="Wan K.L."/>
            <person name="Berriman M."/>
            <person name="Tomley F."/>
            <person name="Pain A."/>
        </authorList>
    </citation>
    <scope>NUCLEOTIDE SEQUENCE [LARGE SCALE GENOMIC DNA]</scope>
    <source>
        <strain evidence="8">Houghton</strain>
    </source>
</reference>
<dbReference type="SUPFAM" id="SSF88697">
    <property type="entry name" value="PUA domain-like"/>
    <property type="match status" value="1"/>
</dbReference>
<dbReference type="InterPro" id="IPR001678">
    <property type="entry name" value="MeTrfase_RsmB-F_NOP2_dom"/>
</dbReference>
<dbReference type="PROSITE" id="PS51686">
    <property type="entry name" value="SAM_MT_RSMB_NOP"/>
    <property type="match status" value="1"/>
</dbReference>
<gene>
    <name evidence="8" type="ORF">ENH_00020500</name>
</gene>
<proteinExistence type="inferred from homology"/>
<dbReference type="InterPro" id="IPR015947">
    <property type="entry name" value="PUA-like_sf"/>
</dbReference>
<sequence>MEKTRKSGFFGVRDLLCPEVYNHLELQCPYSPEAASSFDSFIDNLLVPAPTRSLRVNRINCTDSSVALAEAEQCIGMKGHVHPQFPDILIFPPKQAPEVPPKRCSFLNLEFPDTQELAAEDEVGGNPKKVTEDMGAPCRQNNSIMVVVGPQCGQAVLRGAHVYAPGVLAAEPGSRLGSVVSVWAIPRPSKNTPGCAATCMRSLAFLRGAYLDGERRNEVEKWGVFCGRGTLAQSLKDVFLHSKGLAIRMQSACDLSSLPASVVAQQLPSCVAGFVLSPLPGELVLDMCAAPGHKTSHLASLMKNKGVVVAVERSKKRMEEMKAHLASLGASAVECIHGDSAKNKWQCSLGGPTQLKDRFDKVLADVPCTGLGLRPRIVYDDVDMHSVREAARYQREFLAAGCALLKPGGVLVYSTCSISWAENEENVLWALENLPLTVEPPEPYFPGAQPPQNKVPVQRFCPSGQTIGFFIAKFRKQKEAT</sequence>
<keyword evidence="9" id="KW-1185">Reference proteome</keyword>
<dbReference type="Gene3D" id="3.40.50.150">
    <property type="entry name" value="Vaccinia Virus protein VP39"/>
    <property type="match status" value="1"/>
</dbReference>
<dbReference type="CDD" id="cd02440">
    <property type="entry name" value="AdoMet_MTases"/>
    <property type="match status" value="1"/>
</dbReference>
<dbReference type="RefSeq" id="XP_013439906.1">
    <property type="nucleotide sequence ID" value="XM_013584452.1"/>
</dbReference>
<name>U6MJC9_9EIME</name>
<comment type="caution">
    <text evidence="6">Lacks conserved residue(s) required for the propagation of feature annotation.</text>
</comment>
<dbReference type="PROSITE" id="PS50890">
    <property type="entry name" value="PUA"/>
    <property type="match status" value="1"/>
</dbReference>
<organism evidence="8 9">
    <name type="scientific">Eimeria necatrix</name>
    <dbReference type="NCBI Taxonomy" id="51315"/>
    <lineage>
        <taxon>Eukaryota</taxon>
        <taxon>Sar</taxon>
        <taxon>Alveolata</taxon>
        <taxon>Apicomplexa</taxon>
        <taxon>Conoidasida</taxon>
        <taxon>Coccidia</taxon>
        <taxon>Eucoccidiorida</taxon>
        <taxon>Eimeriorina</taxon>
        <taxon>Eimeriidae</taxon>
        <taxon>Eimeria</taxon>
    </lineage>
</organism>
<dbReference type="InterPro" id="IPR049560">
    <property type="entry name" value="MeTrfase_RsmB-F_NOP2_cat"/>
</dbReference>
<dbReference type="GO" id="GO:0001510">
    <property type="term" value="P:RNA methylation"/>
    <property type="evidence" value="ECO:0007669"/>
    <property type="project" value="InterPro"/>
</dbReference>
<keyword evidence="3 6" id="KW-0808">Transferase</keyword>
<dbReference type="InterPro" id="IPR023267">
    <property type="entry name" value="RCMT"/>
</dbReference>
<dbReference type="PANTHER" id="PTHR22807">
    <property type="entry name" value="NOP2 YEAST -RELATED NOL1/NOP2/FMU SUN DOMAIN-CONTAINING"/>
    <property type="match status" value="1"/>
</dbReference>
<dbReference type="SUPFAM" id="SSF53335">
    <property type="entry name" value="S-adenosyl-L-methionine-dependent methyltransferases"/>
    <property type="match status" value="1"/>
</dbReference>
<keyword evidence="2 6" id="KW-0489">Methyltransferase</keyword>
<dbReference type="Proteomes" id="UP000030754">
    <property type="component" value="Unassembled WGS sequence"/>
</dbReference>
<dbReference type="Gene3D" id="2.30.130.10">
    <property type="entry name" value="PUA domain"/>
    <property type="match status" value="1"/>
</dbReference>
<evidence type="ECO:0000256" key="5">
    <source>
        <dbReference type="ARBA" id="ARBA00022884"/>
    </source>
</evidence>
<feature type="domain" description="SAM-dependent MTase RsmB/NOP-type" evidence="7">
    <location>
        <begin position="197"/>
        <end position="477"/>
    </location>
</feature>
<dbReference type="GeneID" id="25472223"/>
<dbReference type="PROSITE" id="PS01153">
    <property type="entry name" value="NOL1_NOP2_SUN"/>
    <property type="match status" value="1"/>
</dbReference>
<dbReference type="OrthoDB" id="427002at2759"/>
<evidence type="ECO:0000256" key="4">
    <source>
        <dbReference type="ARBA" id="ARBA00022691"/>
    </source>
</evidence>
<dbReference type="InterPro" id="IPR029063">
    <property type="entry name" value="SAM-dependent_MTases_sf"/>
</dbReference>
<feature type="binding site" evidence="6">
    <location>
        <position position="365"/>
    </location>
    <ligand>
        <name>S-adenosyl-L-methionine</name>
        <dbReference type="ChEBI" id="CHEBI:59789"/>
    </ligand>
</feature>
<dbReference type="VEuPathDB" id="ToxoDB:ENH_00020500"/>
<comment type="similarity">
    <text evidence="1 6">Belongs to the class I-like SAM-binding methyltransferase superfamily. RsmB/NOP family.</text>
</comment>
<evidence type="ECO:0000313" key="8">
    <source>
        <dbReference type="EMBL" id="CDJ62544.1"/>
    </source>
</evidence>
<evidence type="ECO:0000256" key="1">
    <source>
        <dbReference type="ARBA" id="ARBA00007494"/>
    </source>
</evidence>
<dbReference type="Pfam" id="PF01189">
    <property type="entry name" value="Methyltr_RsmB-F"/>
    <property type="match status" value="1"/>
</dbReference>
<evidence type="ECO:0000256" key="6">
    <source>
        <dbReference type="PROSITE-ProRule" id="PRU01023"/>
    </source>
</evidence>
<dbReference type="PRINTS" id="PR02008">
    <property type="entry name" value="RCMTFAMILY"/>
</dbReference>
<keyword evidence="5 6" id="KW-0694">RNA-binding</keyword>
<keyword evidence="4 6" id="KW-0949">S-adenosyl-L-methionine</keyword>
<dbReference type="GO" id="GO:0008173">
    <property type="term" value="F:RNA methyltransferase activity"/>
    <property type="evidence" value="ECO:0007669"/>
    <property type="project" value="InterPro"/>
</dbReference>
<dbReference type="AlphaFoldDB" id="U6MJC9"/>
<dbReference type="GO" id="GO:0003723">
    <property type="term" value="F:RNA binding"/>
    <property type="evidence" value="ECO:0007669"/>
    <property type="project" value="UniProtKB-UniRule"/>
</dbReference>
<feature type="binding site" evidence="6">
    <location>
        <position position="339"/>
    </location>
    <ligand>
        <name>S-adenosyl-L-methionine</name>
        <dbReference type="ChEBI" id="CHEBI:59789"/>
    </ligand>
</feature>
<evidence type="ECO:0000313" key="9">
    <source>
        <dbReference type="Proteomes" id="UP000030754"/>
    </source>
</evidence>